<evidence type="ECO:0000256" key="3">
    <source>
        <dbReference type="ARBA" id="ARBA00022490"/>
    </source>
</evidence>
<name>A0A3S5FFK4_9PLAT</name>
<comment type="subcellular location">
    <subcellularLocation>
        <location evidence="1">Cell projection</location>
        <location evidence="1">Cilium</location>
    </subcellularLocation>
    <subcellularLocation>
        <location evidence="2">Cytoplasm</location>
        <location evidence="2">Cytoskeleton</location>
    </subcellularLocation>
</comment>
<dbReference type="AlphaFoldDB" id="A0A3S5FFK4"/>
<gene>
    <name evidence="7" type="ORF">PXEA_LOCUS25805</name>
</gene>
<dbReference type="InterPro" id="IPR052102">
    <property type="entry name" value="Enkurin_domain-protein"/>
</dbReference>
<evidence type="ECO:0000256" key="4">
    <source>
        <dbReference type="ARBA" id="ARBA00023212"/>
    </source>
</evidence>
<proteinExistence type="predicted"/>
<accession>A0A3S5FFK4</accession>
<evidence type="ECO:0000259" key="6">
    <source>
        <dbReference type="PROSITE" id="PS51665"/>
    </source>
</evidence>
<keyword evidence="3" id="KW-0963">Cytoplasm</keyword>
<dbReference type="PANTHER" id="PTHR21490:SF0">
    <property type="entry name" value="ENKURIN"/>
    <property type="match status" value="1"/>
</dbReference>
<dbReference type="GO" id="GO:0005879">
    <property type="term" value="C:axonemal microtubule"/>
    <property type="evidence" value="ECO:0007669"/>
    <property type="project" value="TreeGrafter"/>
</dbReference>
<keyword evidence="5" id="KW-0966">Cell projection</keyword>
<dbReference type="Proteomes" id="UP000784294">
    <property type="component" value="Unassembled WGS sequence"/>
</dbReference>
<keyword evidence="4" id="KW-0206">Cytoskeleton</keyword>
<sequence>MKANNMMQQLNEADKKELLTGLKLRWQELYHQFQLLSVMIDTVPKKHKKERLENEMQILENDIDTLERHKIIYIAK</sequence>
<organism evidence="7 8">
    <name type="scientific">Protopolystoma xenopodis</name>
    <dbReference type="NCBI Taxonomy" id="117903"/>
    <lineage>
        <taxon>Eukaryota</taxon>
        <taxon>Metazoa</taxon>
        <taxon>Spiralia</taxon>
        <taxon>Lophotrochozoa</taxon>
        <taxon>Platyhelminthes</taxon>
        <taxon>Monogenea</taxon>
        <taxon>Polyopisthocotylea</taxon>
        <taxon>Polystomatidea</taxon>
        <taxon>Polystomatidae</taxon>
        <taxon>Protopolystoma</taxon>
    </lineage>
</organism>
<keyword evidence="8" id="KW-1185">Reference proteome</keyword>
<dbReference type="OrthoDB" id="2123594at2759"/>
<feature type="domain" description="Enkurin" evidence="6">
    <location>
        <begin position="1"/>
        <end position="74"/>
    </location>
</feature>
<evidence type="ECO:0000313" key="7">
    <source>
        <dbReference type="EMBL" id="VEL32365.1"/>
    </source>
</evidence>
<evidence type="ECO:0000313" key="8">
    <source>
        <dbReference type="Proteomes" id="UP000784294"/>
    </source>
</evidence>
<evidence type="ECO:0000256" key="1">
    <source>
        <dbReference type="ARBA" id="ARBA00004138"/>
    </source>
</evidence>
<dbReference type="PANTHER" id="PTHR21490">
    <property type="entry name" value="ENKURIN-RELATED"/>
    <property type="match status" value="1"/>
</dbReference>
<dbReference type="InterPro" id="IPR027012">
    <property type="entry name" value="Enkurin_dom"/>
</dbReference>
<protein>
    <recommendedName>
        <fullName evidence="6">Enkurin domain-containing protein</fullName>
    </recommendedName>
</protein>
<dbReference type="PROSITE" id="PS51665">
    <property type="entry name" value="ENKURIN"/>
    <property type="match status" value="1"/>
</dbReference>
<reference evidence="7" key="1">
    <citation type="submission" date="2018-11" db="EMBL/GenBank/DDBJ databases">
        <authorList>
            <consortium name="Pathogen Informatics"/>
        </authorList>
    </citation>
    <scope>NUCLEOTIDE SEQUENCE</scope>
</reference>
<dbReference type="GO" id="GO:0001669">
    <property type="term" value="C:acrosomal vesicle"/>
    <property type="evidence" value="ECO:0007669"/>
    <property type="project" value="TreeGrafter"/>
</dbReference>
<comment type="caution">
    <text evidence="7">The sequence shown here is derived from an EMBL/GenBank/DDBJ whole genome shotgun (WGS) entry which is preliminary data.</text>
</comment>
<dbReference type="GO" id="GO:0005516">
    <property type="term" value="F:calmodulin binding"/>
    <property type="evidence" value="ECO:0007669"/>
    <property type="project" value="TreeGrafter"/>
</dbReference>
<evidence type="ECO:0000256" key="2">
    <source>
        <dbReference type="ARBA" id="ARBA00004245"/>
    </source>
</evidence>
<dbReference type="EMBL" id="CAAALY010133471">
    <property type="protein sequence ID" value="VEL32365.1"/>
    <property type="molecule type" value="Genomic_DNA"/>
</dbReference>
<evidence type="ECO:0000256" key="5">
    <source>
        <dbReference type="ARBA" id="ARBA00023273"/>
    </source>
</evidence>
<dbReference type="Pfam" id="PF13864">
    <property type="entry name" value="Enkurin"/>
    <property type="match status" value="1"/>
</dbReference>